<keyword evidence="2" id="KW-1185">Reference proteome</keyword>
<gene>
    <name evidence="1" type="ORF">OXX778_LOCUS20509</name>
</gene>
<reference evidence="1" key="1">
    <citation type="submission" date="2021-02" db="EMBL/GenBank/DDBJ databases">
        <authorList>
            <person name="Nowell W R."/>
        </authorList>
    </citation>
    <scope>NUCLEOTIDE SEQUENCE</scope>
    <source>
        <strain evidence="1">Ploen Becks lab</strain>
    </source>
</reference>
<dbReference type="AlphaFoldDB" id="A0A814N4G9"/>
<dbReference type="OrthoDB" id="6421164at2759"/>
<name>A0A814N4G9_9BILA</name>
<protein>
    <submittedName>
        <fullName evidence="1">Uncharacterized protein</fullName>
    </submittedName>
</protein>
<proteinExistence type="predicted"/>
<accession>A0A814N4G9</accession>
<organism evidence="1 2">
    <name type="scientific">Brachionus calyciflorus</name>
    <dbReference type="NCBI Taxonomy" id="104777"/>
    <lineage>
        <taxon>Eukaryota</taxon>
        <taxon>Metazoa</taxon>
        <taxon>Spiralia</taxon>
        <taxon>Gnathifera</taxon>
        <taxon>Rotifera</taxon>
        <taxon>Eurotatoria</taxon>
        <taxon>Monogononta</taxon>
        <taxon>Pseudotrocha</taxon>
        <taxon>Ploima</taxon>
        <taxon>Brachionidae</taxon>
        <taxon>Brachionus</taxon>
    </lineage>
</organism>
<dbReference type="EMBL" id="CAJNOC010006877">
    <property type="protein sequence ID" value="CAF1087738.1"/>
    <property type="molecule type" value="Genomic_DNA"/>
</dbReference>
<dbReference type="Proteomes" id="UP000663879">
    <property type="component" value="Unassembled WGS sequence"/>
</dbReference>
<evidence type="ECO:0000313" key="2">
    <source>
        <dbReference type="Proteomes" id="UP000663879"/>
    </source>
</evidence>
<evidence type="ECO:0000313" key="1">
    <source>
        <dbReference type="EMBL" id="CAF1087738.1"/>
    </source>
</evidence>
<sequence>MSFYVTLPSNCSMDLYQNNTLSEFAVQLKEPIRLDVQYEVAVVEFTYKHSWSLEFGKLVIDLNYKNKNEKYY</sequence>
<comment type="caution">
    <text evidence="1">The sequence shown here is derived from an EMBL/GenBank/DDBJ whole genome shotgun (WGS) entry which is preliminary data.</text>
</comment>